<evidence type="ECO:0000256" key="17">
    <source>
        <dbReference type="SAM" id="MobiDB-lite"/>
    </source>
</evidence>
<dbReference type="PANTHER" id="PTHR28025:SF1">
    <property type="entry name" value="DASH COMPLEX SUBUNIT DAD1"/>
    <property type="match status" value="1"/>
</dbReference>
<dbReference type="GO" id="GO:0044732">
    <property type="term" value="C:mitotic spindle pole body"/>
    <property type="evidence" value="ECO:0007669"/>
    <property type="project" value="TreeGrafter"/>
</dbReference>
<keyword evidence="14" id="KW-0131">Cell cycle</keyword>
<evidence type="ECO:0000256" key="9">
    <source>
        <dbReference type="ARBA" id="ARBA00022701"/>
    </source>
</evidence>
<dbReference type="GO" id="GO:0051010">
    <property type="term" value="F:microtubule plus-end binding"/>
    <property type="evidence" value="ECO:0007669"/>
    <property type="project" value="TreeGrafter"/>
</dbReference>
<name>A0A8K0JSH0_9TREE</name>
<evidence type="ECO:0000256" key="3">
    <source>
        <dbReference type="ARBA" id="ARBA00004629"/>
    </source>
</evidence>
<reference evidence="18" key="1">
    <citation type="submission" date="2020-04" db="EMBL/GenBank/DDBJ databases">
        <title>Analysis of mating type loci in Filobasidium floriforme.</title>
        <authorList>
            <person name="Nowrousian M."/>
        </authorList>
    </citation>
    <scope>NUCLEOTIDE SEQUENCE</scope>
    <source>
        <strain evidence="18">CBS 6242</strain>
    </source>
</reference>
<dbReference type="OrthoDB" id="5566853at2759"/>
<gene>
    <name evidence="18" type="ORF">FFLO_02640</name>
</gene>
<dbReference type="PANTHER" id="PTHR28025">
    <property type="entry name" value="DASH COMPLEX SUBUNIT DAD1"/>
    <property type="match status" value="1"/>
</dbReference>
<accession>A0A8K0JSH0</accession>
<evidence type="ECO:0000256" key="1">
    <source>
        <dbReference type="ARBA" id="ARBA00004123"/>
    </source>
</evidence>
<comment type="subcellular location">
    <subcellularLocation>
        <location evidence="3">Chromosome</location>
        <location evidence="3">Centromere</location>
        <location evidence="3">Kinetochore</location>
    </subcellularLocation>
    <subcellularLocation>
        <location evidence="2">Cytoplasm</location>
        <location evidence="2">Cytoskeleton</location>
        <location evidence="2">Spindle</location>
    </subcellularLocation>
    <subcellularLocation>
        <location evidence="1">Nucleus</location>
    </subcellularLocation>
</comment>
<evidence type="ECO:0000256" key="5">
    <source>
        <dbReference type="ARBA" id="ARBA00020261"/>
    </source>
</evidence>
<evidence type="ECO:0000256" key="16">
    <source>
        <dbReference type="ARBA" id="ARBA00030566"/>
    </source>
</evidence>
<dbReference type="Pfam" id="PF08649">
    <property type="entry name" value="DASH_Dad1"/>
    <property type="match status" value="1"/>
</dbReference>
<dbReference type="InterPro" id="IPR013958">
    <property type="entry name" value="DASH_Dad1"/>
</dbReference>
<keyword evidence="12" id="KW-0206">Cytoskeleton</keyword>
<keyword evidence="6" id="KW-0158">Chromosome</keyword>
<evidence type="ECO:0000256" key="12">
    <source>
        <dbReference type="ARBA" id="ARBA00023212"/>
    </source>
</evidence>
<evidence type="ECO:0000256" key="4">
    <source>
        <dbReference type="ARBA" id="ARBA00010146"/>
    </source>
</evidence>
<evidence type="ECO:0000256" key="10">
    <source>
        <dbReference type="ARBA" id="ARBA00022776"/>
    </source>
</evidence>
<evidence type="ECO:0000256" key="11">
    <source>
        <dbReference type="ARBA" id="ARBA00022838"/>
    </source>
</evidence>
<comment type="similarity">
    <text evidence="4">Belongs to the DASH complex DAD1 family.</text>
</comment>
<keyword evidence="11" id="KW-0995">Kinetochore</keyword>
<dbReference type="GO" id="GO:0042729">
    <property type="term" value="C:DASH complex"/>
    <property type="evidence" value="ECO:0007669"/>
    <property type="project" value="InterPro"/>
</dbReference>
<evidence type="ECO:0000256" key="6">
    <source>
        <dbReference type="ARBA" id="ARBA00022454"/>
    </source>
</evidence>
<feature type="region of interest" description="Disordered" evidence="17">
    <location>
        <begin position="99"/>
        <end position="143"/>
    </location>
</feature>
<dbReference type="GO" id="GO:0005876">
    <property type="term" value="C:spindle microtubule"/>
    <property type="evidence" value="ECO:0007669"/>
    <property type="project" value="TreeGrafter"/>
</dbReference>
<dbReference type="GO" id="GO:0051301">
    <property type="term" value="P:cell division"/>
    <property type="evidence" value="ECO:0007669"/>
    <property type="project" value="UniProtKB-KW"/>
</dbReference>
<keyword evidence="19" id="KW-1185">Reference proteome</keyword>
<proteinExistence type="inferred from homology"/>
<keyword evidence="15" id="KW-0137">Centromere</keyword>
<evidence type="ECO:0000313" key="19">
    <source>
        <dbReference type="Proteomes" id="UP000812966"/>
    </source>
</evidence>
<dbReference type="Proteomes" id="UP000812966">
    <property type="component" value="Unassembled WGS sequence"/>
</dbReference>
<feature type="compositionally biased region" description="Gly residues" evidence="17">
    <location>
        <begin position="133"/>
        <end position="143"/>
    </location>
</feature>
<feature type="compositionally biased region" description="Polar residues" evidence="17">
    <location>
        <begin position="107"/>
        <end position="119"/>
    </location>
</feature>
<keyword evidence="13" id="KW-0539">Nucleus</keyword>
<dbReference type="EMBL" id="JABELV010000043">
    <property type="protein sequence ID" value="KAG7561911.1"/>
    <property type="molecule type" value="Genomic_DNA"/>
</dbReference>
<evidence type="ECO:0000256" key="2">
    <source>
        <dbReference type="ARBA" id="ARBA00004186"/>
    </source>
</evidence>
<keyword evidence="8" id="KW-0132">Cell division</keyword>
<keyword evidence="9" id="KW-0493">Microtubule</keyword>
<organism evidence="18 19">
    <name type="scientific">Filobasidium floriforme</name>
    <dbReference type="NCBI Taxonomy" id="5210"/>
    <lineage>
        <taxon>Eukaryota</taxon>
        <taxon>Fungi</taxon>
        <taxon>Dikarya</taxon>
        <taxon>Basidiomycota</taxon>
        <taxon>Agaricomycotina</taxon>
        <taxon>Tremellomycetes</taxon>
        <taxon>Filobasidiales</taxon>
        <taxon>Filobasidiaceae</taxon>
        <taxon>Filobasidium</taxon>
    </lineage>
</organism>
<evidence type="ECO:0000256" key="15">
    <source>
        <dbReference type="ARBA" id="ARBA00023328"/>
    </source>
</evidence>
<keyword evidence="7" id="KW-0963">Cytoplasm</keyword>
<keyword evidence="10" id="KW-0498">Mitosis</keyword>
<comment type="caution">
    <text evidence="18">The sequence shown here is derived from an EMBL/GenBank/DDBJ whole genome shotgun (WGS) entry which is preliminary data.</text>
</comment>
<evidence type="ECO:0000256" key="8">
    <source>
        <dbReference type="ARBA" id="ARBA00022618"/>
    </source>
</evidence>
<dbReference type="GO" id="GO:0072686">
    <property type="term" value="C:mitotic spindle"/>
    <property type="evidence" value="ECO:0007669"/>
    <property type="project" value="InterPro"/>
</dbReference>
<evidence type="ECO:0000256" key="13">
    <source>
        <dbReference type="ARBA" id="ARBA00023242"/>
    </source>
</evidence>
<protein>
    <recommendedName>
        <fullName evidence="5">DASH complex subunit DAD1</fullName>
    </recommendedName>
    <alternativeName>
        <fullName evidence="16">Outer kinetochore protein DAD1</fullName>
    </alternativeName>
</protein>
<dbReference type="AlphaFoldDB" id="A0A8K0JSH0"/>
<evidence type="ECO:0000313" key="18">
    <source>
        <dbReference type="EMBL" id="KAG7561911.1"/>
    </source>
</evidence>
<evidence type="ECO:0000256" key="7">
    <source>
        <dbReference type="ARBA" id="ARBA00022490"/>
    </source>
</evidence>
<sequence length="143" mass="15297">MMNSRKSMAASAPTFVATNTAGGYRNAAGASVVGQGGQENDGLTFFEREKARLIEEINGNFEQLLNSSNTLNRKLEEVLGVGKEFQTVADLWGKFDHLIREQKPEETPQNSHDGLNTSGRPAGDGLRQSVGIPGTGGRNYGGV</sequence>
<evidence type="ECO:0000256" key="14">
    <source>
        <dbReference type="ARBA" id="ARBA00023306"/>
    </source>
</evidence>